<dbReference type="InterPro" id="IPR016084">
    <property type="entry name" value="Haem_Oase-like_multi-hlx"/>
</dbReference>
<dbReference type="Gene3D" id="1.20.910.10">
    <property type="entry name" value="Heme oxygenase-like"/>
    <property type="match status" value="1"/>
</dbReference>
<reference evidence="2 3" key="1">
    <citation type="submission" date="2019-09" db="EMBL/GenBank/DDBJ databases">
        <authorList>
            <person name="Li Y."/>
        </authorList>
    </citation>
    <scope>NUCLEOTIDE SEQUENCE [LARGE SCALE GENOMIC DNA]</scope>
    <source>
        <strain evidence="2 3">L3-3HA</strain>
    </source>
</reference>
<evidence type="ECO:0000313" key="2">
    <source>
        <dbReference type="EMBL" id="KAA9000749.1"/>
    </source>
</evidence>
<accession>A0A5J5G2F1</accession>
<dbReference type="SMART" id="SM01236">
    <property type="entry name" value="Haem_oxygenase_2"/>
    <property type="match status" value="1"/>
</dbReference>
<sequence>MQADGLSISGAIDQVVSQLINKPDLSSWLAGNPQAAQQLMTLTRSTVRDAWHDNNRRSQRAAQQALFTLYQCHLAEPLSAASRNQYAPALTDVRQMIEQAWLDAEKRRYGRYRHTPDAARFTVQLRELWSSHPSSHHPLFDFLARQANEKQIYYFFKSDSALNLLFFDLVAMSLVGSKPETRGEISRNLWDEIGEGSNEFTHVNLYKDLLSRRGIALPQDHYAHLYDWQGLAGYNAFMLGAVNRQHYYKFIGVLAMTELLDPSQYEKLVSGCKRIGLNHRDVHYYSEHIEIDVVHADGWLNNVIAPIVQENPAAMDEIYFGAALRLQTCGDYYDHLLAKLHSL</sequence>
<protein>
    <submittedName>
        <fullName evidence="2">Iron-containing redox enzyme family protein</fullName>
    </submittedName>
</protein>
<gene>
    <name evidence="2" type="ORF">FJU30_09625</name>
</gene>
<name>A0A5J5G2F1_9GAMM</name>
<keyword evidence="1" id="KW-0560">Oxidoreductase</keyword>
<organism evidence="2 3">
    <name type="scientific">Affinibrenneria salicis</name>
    <dbReference type="NCBI Taxonomy" id="2590031"/>
    <lineage>
        <taxon>Bacteria</taxon>
        <taxon>Pseudomonadati</taxon>
        <taxon>Pseudomonadota</taxon>
        <taxon>Gammaproteobacteria</taxon>
        <taxon>Enterobacterales</taxon>
        <taxon>Pectobacteriaceae</taxon>
        <taxon>Affinibrenneria</taxon>
    </lineage>
</organism>
<dbReference type="EMBL" id="VYKJ01000004">
    <property type="protein sequence ID" value="KAA9000749.1"/>
    <property type="molecule type" value="Genomic_DNA"/>
</dbReference>
<dbReference type="SUPFAM" id="SSF48613">
    <property type="entry name" value="Heme oxygenase-like"/>
    <property type="match status" value="1"/>
</dbReference>
<proteinExistence type="predicted"/>
<dbReference type="InterPro" id="IPR039068">
    <property type="entry name" value="PqqC-like"/>
</dbReference>
<dbReference type="AlphaFoldDB" id="A0A5J5G2F1"/>
<dbReference type="PANTHER" id="PTHR40279:SF3">
    <property type="entry name" value="4-AMINOBENZOATE SYNTHASE"/>
    <property type="match status" value="1"/>
</dbReference>
<evidence type="ECO:0000256" key="1">
    <source>
        <dbReference type="ARBA" id="ARBA00023002"/>
    </source>
</evidence>
<comment type="caution">
    <text evidence="2">The sequence shown here is derived from an EMBL/GenBank/DDBJ whole genome shotgun (WGS) entry which is preliminary data.</text>
</comment>
<keyword evidence="3" id="KW-1185">Reference proteome</keyword>
<dbReference type="PANTHER" id="PTHR40279">
    <property type="entry name" value="PQQC-LIKE PROTEIN"/>
    <property type="match status" value="1"/>
</dbReference>
<dbReference type="GO" id="GO:0016491">
    <property type="term" value="F:oxidoreductase activity"/>
    <property type="evidence" value="ECO:0007669"/>
    <property type="project" value="UniProtKB-KW"/>
</dbReference>
<dbReference type="Pfam" id="PF14518">
    <property type="entry name" value="Haem_oxygenas_2"/>
    <property type="match status" value="1"/>
</dbReference>
<dbReference type="RefSeq" id="WP_150435015.1">
    <property type="nucleotide sequence ID" value="NZ_VYKJ01000004.1"/>
</dbReference>
<evidence type="ECO:0000313" key="3">
    <source>
        <dbReference type="Proteomes" id="UP000335415"/>
    </source>
</evidence>
<dbReference type="OrthoDB" id="277294at2"/>
<dbReference type="Proteomes" id="UP000335415">
    <property type="component" value="Unassembled WGS sequence"/>
</dbReference>